<dbReference type="CDD" id="cd18799">
    <property type="entry name" value="SF2_C_EcoAI-like"/>
    <property type="match status" value="1"/>
</dbReference>
<evidence type="ECO:0000313" key="3">
    <source>
        <dbReference type="EMBL" id="QIV95151.1"/>
    </source>
</evidence>
<reference evidence="3 4" key="1">
    <citation type="submission" date="2019-03" db="EMBL/GenBank/DDBJ databases">
        <title>Complete Genome Sequence of Allofrancisella frigidaquae Strain SYSU 10HL1970 Isolated from Water-Cooling Systems in China.</title>
        <authorList>
            <person name="Ohrman C."/>
            <person name="Uneklint I."/>
            <person name="Sjodin A."/>
        </authorList>
    </citation>
    <scope>NUCLEOTIDE SEQUENCE [LARGE SCALE GENOMIC DNA]</scope>
    <source>
        <strain evidence="3 4">SYSU 10HL1970</strain>
    </source>
</reference>
<dbReference type="PROSITE" id="PS51192">
    <property type="entry name" value="HELICASE_ATP_BIND_1"/>
    <property type="match status" value="1"/>
</dbReference>
<dbReference type="Pfam" id="PF11907">
    <property type="entry name" value="DUF3427"/>
    <property type="match status" value="1"/>
</dbReference>
<sequence>MQKHTNKFITNSQYSKVITEIISQFDECEEFIISVAFITLSGVICILESLRQLKLKGVKGKILTGCYLNFTEPKAIEKLLEFDNIELKILDSENFHAKGFFFRKADNWHIMIGSANLTQSALTVNSEWNLLFSANCQDNVVRQILAEFNKLFDRAKEALAILDDYRLNYEVVNRLITFGNLEKVKPISPNFIQSQALENLKSLRLSNIDKALIISATGTGKTFLSAFDVALVKPKRCLFVVHRTNIATKAKDTFAKIIKDKKLGLYTGSSKSQADYLFATVQTLKDPKVFSSFQADEFDYIIIDEVHHAEANSYKKILGYFKPKFLLGMTATPERTDTGDIFKLFDYNIAYEIRLHQALEQDLLCPFHYFAIEDFYLESEKVLAKDFAKLTSDFRINHIVGKMNFYGFSGQHRSALMFVSNVNEAKELATKLNQRGIKSQALTSQDSEYTRDLAISKLESYSLEVIVTVDIFNEGIDIPCINQIILLRPTQSSIVYIQQLGRGLRKFKDKKFVVVLDFIANYENNFLIPVALSQDNSYDKDQLKKFVVSPNNYISGKSTITFTNIAKELIYRNIQKTNFSQLKNIKRDYVQLKKELGKIPTLVDFETHNFIAPEVILSAKDTYYDILKAFKEDIPNLNEQEYRILKFISKEFTPAKRLYEILILEKLLKQSCMEVKNLERLVAQEIENFNIESFVSALQHLSLKIFTVNAGRQEYTPLIKLEDKQISLLPYSTIIGNSFLQWHIQDLLVYNKLIYQQKYHKNKLNGLSLYAKYSKKDIAHLLNQDYTNGGVNLAGYRFFDNKALLFMTFDENKKFSQYDNKFLSDSVFTFYSKKNKSLEDKQEKALAKNSVISYVFARVEKNDGYYYLGDILKCIEAKELYSSKTIRYTFELSKKLPADLWVYFKTVYKNQNSIGRLC</sequence>
<evidence type="ECO:0000259" key="2">
    <source>
        <dbReference type="PROSITE" id="PS51194"/>
    </source>
</evidence>
<dbReference type="GO" id="GO:0016887">
    <property type="term" value="F:ATP hydrolysis activity"/>
    <property type="evidence" value="ECO:0007669"/>
    <property type="project" value="TreeGrafter"/>
</dbReference>
<dbReference type="Pfam" id="PF00271">
    <property type="entry name" value="Helicase_C"/>
    <property type="match status" value="1"/>
</dbReference>
<accession>A0A6M3HYE5</accession>
<dbReference type="KEGG" id="afri:E3E15_07250"/>
<evidence type="ECO:0000313" key="4">
    <source>
        <dbReference type="Proteomes" id="UP000503320"/>
    </source>
</evidence>
<dbReference type="InterPro" id="IPR025202">
    <property type="entry name" value="PLD-like_dom"/>
</dbReference>
<dbReference type="CDD" id="cd09204">
    <property type="entry name" value="PLDc_N_DEXD_b2"/>
    <property type="match status" value="1"/>
</dbReference>
<dbReference type="REBASE" id="386482">
    <property type="entry name" value="Afr1970ORF7250P"/>
</dbReference>
<dbReference type="PANTHER" id="PTHR47962:SF4">
    <property type="entry name" value="HELICASE"/>
    <property type="match status" value="1"/>
</dbReference>
<dbReference type="Pfam" id="PF04851">
    <property type="entry name" value="ResIII"/>
    <property type="match status" value="1"/>
</dbReference>
<dbReference type="InterPro" id="IPR001650">
    <property type="entry name" value="Helicase_C-like"/>
</dbReference>
<dbReference type="PROSITE" id="PS51194">
    <property type="entry name" value="HELICASE_CTER"/>
    <property type="match status" value="1"/>
</dbReference>
<dbReference type="Gene3D" id="3.40.50.300">
    <property type="entry name" value="P-loop containing nucleotide triphosphate hydrolases"/>
    <property type="match status" value="2"/>
</dbReference>
<organism evidence="3 4">
    <name type="scientific">Allofrancisella frigidaquae</name>
    <dbReference type="NCBI Taxonomy" id="1085644"/>
    <lineage>
        <taxon>Bacteria</taxon>
        <taxon>Pseudomonadati</taxon>
        <taxon>Pseudomonadota</taxon>
        <taxon>Gammaproteobacteria</taxon>
        <taxon>Thiotrichales</taxon>
        <taxon>Francisellaceae</taxon>
        <taxon>Allofrancisella</taxon>
    </lineage>
</organism>
<name>A0A6M3HYE5_9GAMM</name>
<dbReference type="InterPro" id="IPR021835">
    <property type="entry name" value="DUF3427"/>
</dbReference>
<dbReference type="EMBL" id="CP038017">
    <property type="protein sequence ID" value="QIV95151.1"/>
    <property type="molecule type" value="Genomic_DNA"/>
</dbReference>
<gene>
    <name evidence="3" type="ORF">E3E15_07250</name>
</gene>
<dbReference type="Gene3D" id="3.30.870.10">
    <property type="entry name" value="Endonuclease Chain A"/>
    <property type="match status" value="1"/>
</dbReference>
<dbReference type="SMART" id="SM00487">
    <property type="entry name" value="DEXDc"/>
    <property type="match status" value="1"/>
</dbReference>
<dbReference type="SUPFAM" id="SSF52540">
    <property type="entry name" value="P-loop containing nucleoside triphosphate hydrolases"/>
    <property type="match status" value="1"/>
</dbReference>
<dbReference type="SMART" id="SM00490">
    <property type="entry name" value="HELICc"/>
    <property type="match status" value="1"/>
</dbReference>
<dbReference type="PANTHER" id="PTHR47962">
    <property type="entry name" value="ATP-DEPENDENT HELICASE LHR-RELATED-RELATED"/>
    <property type="match status" value="1"/>
</dbReference>
<keyword evidence="4" id="KW-1185">Reference proteome</keyword>
<dbReference type="CDD" id="cd18032">
    <property type="entry name" value="DEXHc_RE_I_III_res"/>
    <property type="match status" value="1"/>
</dbReference>
<dbReference type="Pfam" id="PF26350">
    <property type="entry name" value="DUF8090"/>
    <property type="match status" value="1"/>
</dbReference>
<dbReference type="GO" id="GO:0005524">
    <property type="term" value="F:ATP binding"/>
    <property type="evidence" value="ECO:0007669"/>
    <property type="project" value="InterPro"/>
</dbReference>
<dbReference type="InterPro" id="IPR014001">
    <property type="entry name" value="Helicase_ATP-bd"/>
</dbReference>
<proteinExistence type="predicted"/>
<dbReference type="Pfam" id="PF13091">
    <property type="entry name" value="PLDc_2"/>
    <property type="match status" value="1"/>
</dbReference>
<feature type="domain" description="Helicase C-terminal" evidence="2">
    <location>
        <begin position="402"/>
        <end position="547"/>
    </location>
</feature>
<dbReference type="RefSeq" id="WP_172107134.1">
    <property type="nucleotide sequence ID" value="NZ_CP038017.1"/>
</dbReference>
<dbReference type="InterPro" id="IPR058403">
    <property type="entry name" value="DUF8090"/>
</dbReference>
<dbReference type="GO" id="GO:0003677">
    <property type="term" value="F:DNA binding"/>
    <property type="evidence" value="ECO:0007669"/>
    <property type="project" value="InterPro"/>
</dbReference>
<dbReference type="InterPro" id="IPR006935">
    <property type="entry name" value="Helicase/UvrB_N"/>
</dbReference>
<evidence type="ECO:0000259" key="1">
    <source>
        <dbReference type="PROSITE" id="PS51192"/>
    </source>
</evidence>
<protein>
    <submittedName>
        <fullName evidence="3">DUF3427 domain-containing protein</fullName>
    </submittedName>
</protein>
<dbReference type="InterPro" id="IPR052511">
    <property type="entry name" value="ATP-dep_Helicase"/>
</dbReference>
<dbReference type="SUPFAM" id="SSF56024">
    <property type="entry name" value="Phospholipase D/nuclease"/>
    <property type="match status" value="1"/>
</dbReference>
<dbReference type="InterPro" id="IPR027417">
    <property type="entry name" value="P-loop_NTPase"/>
</dbReference>
<dbReference type="Proteomes" id="UP000503320">
    <property type="component" value="Chromosome"/>
</dbReference>
<dbReference type="AlphaFoldDB" id="A0A6M3HYE5"/>
<feature type="domain" description="Helicase ATP-binding" evidence="1">
    <location>
        <begin position="202"/>
        <end position="351"/>
    </location>
</feature>